<dbReference type="KEGG" id="iag:Igag_0755"/>
<dbReference type="Proteomes" id="UP000001304">
    <property type="component" value="Chromosome"/>
</dbReference>
<accession>E0STA6</accession>
<keyword evidence="2" id="KW-1185">Reference proteome</keyword>
<evidence type="ECO:0000313" key="2">
    <source>
        <dbReference type="Proteomes" id="UP000001304"/>
    </source>
</evidence>
<proteinExistence type="predicted"/>
<evidence type="ECO:0000313" key="1">
    <source>
        <dbReference type="EMBL" id="ADM27583.1"/>
    </source>
</evidence>
<protein>
    <submittedName>
        <fullName evidence="1">Uncharacterized protein</fullName>
    </submittedName>
</protein>
<name>E0STA6_IGNAA</name>
<sequence length="215" mass="25348">MKLLEEFIWAELIKRLGTAFESVLRNEVAMALSSKDLAKEFPVLVERFWYRLLTPLAELSFIVQNRLSIERGLLDKVVNMEKTLAKVFTEMLRVSEYGYSEDLVYAMSVLIDRDIWILKKTAELGFENLVKKLIERDLRLVFEFTNYTAYLTFAWISATSAVLHIVEEYRRENLDTLTSWSKTYAEEIESYLDTMDILLDDEIYEEILRLEAVER</sequence>
<dbReference type="EMBL" id="CP002098">
    <property type="protein sequence ID" value="ADM27583.1"/>
    <property type="molecule type" value="Genomic_DNA"/>
</dbReference>
<reference evidence="1 2" key="1">
    <citation type="journal article" date="2010" name="Stand. Genomic Sci.">
        <title>Complete genome sequence of Ignisphaera aggregans type strain (AQ1.S1).</title>
        <authorList>
            <person name="Goker M."/>
            <person name="Held B."/>
            <person name="Lapidus A."/>
            <person name="Nolan M."/>
            <person name="Spring S."/>
            <person name="Yasawong M."/>
            <person name="Lucas S."/>
            <person name="Glavina Del Rio T."/>
            <person name="Tice H."/>
            <person name="Cheng J.F."/>
            <person name="Goodwin L."/>
            <person name="Tapia R."/>
            <person name="Pitluck S."/>
            <person name="Liolios K."/>
            <person name="Ivanova N."/>
            <person name="Mavromatis K."/>
            <person name="Mikhailova N."/>
            <person name="Pati A."/>
            <person name="Chen A."/>
            <person name="Palaniappan K."/>
            <person name="Brambilla E."/>
            <person name="Land M."/>
            <person name="Hauser L."/>
            <person name="Chang Y.J."/>
            <person name="Jeffries C.D."/>
            <person name="Brettin T."/>
            <person name="Detter J.C."/>
            <person name="Han C."/>
            <person name="Rohde M."/>
            <person name="Sikorski J."/>
            <person name="Woyke T."/>
            <person name="Bristow J."/>
            <person name="Eisen J.A."/>
            <person name="Markowitz V."/>
            <person name="Hugenholtz P."/>
            <person name="Kyrpides N.C."/>
            <person name="Klenk H.P."/>
        </authorList>
    </citation>
    <scope>NUCLEOTIDE SEQUENCE [LARGE SCALE GENOMIC DNA]</scope>
    <source>
        <strain evidence="2">DSM 17230 / JCM 13409 / AQ1.S1</strain>
    </source>
</reference>
<gene>
    <name evidence="1" type="ordered locus">Igag_0755</name>
</gene>
<dbReference type="BioCyc" id="IAGG583356:GHAH-749-MONOMER"/>
<dbReference type="HOGENOM" id="CLU_1280780_0_0_2"/>
<dbReference type="AlphaFoldDB" id="E0STA6"/>
<organism evidence="1 2">
    <name type="scientific">Ignisphaera aggregans (strain DSM 17230 / JCM 13409 / AQ1.S1)</name>
    <dbReference type="NCBI Taxonomy" id="583356"/>
    <lineage>
        <taxon>Archaea</taxon>
        <taxon>Thermoproteota</taxon>
        <taxon>Thermoprotei</taxon>
        <taxon>Desulfurococcales</taxon>
        <taxon>Desulfurococcaceae</taxon>
        <taxon>Ignisphaera</taxon>
    </lineage>
</organism>